<feature type="non-terminal residue" evidence="1">
    <location>
        <position position="62"/>
    </location>
</feature>
<feature type="non-terminal residue" evidence="1">
    <location>
        <position position="1"/>
    </location>
</feature>
<reference evidence="1" key="1">
    <citation type="submission" date="2022-03" db="EMBL/GenBank/DDBJ databases">
        <authorList>
            <person name="Alioto T."/>
            <person name="Alioto T."/>
            <person name="Gomez Garrido J."/>
        </authorList>
    </citation>
    <scope>NUCLEOTIDE SEQUENCE</scope>
</reference>
<dbReference type="EMBL" id="OW240914">
    <property type="protein sequence ID" value="CAH2273790.1"/>
    <property type="molecule type" value="Genomic_DNA"/>
</dbReference>
<dbReference type="AlphaFoldDB" id="A0AAD1VYL6"/>
<proteinExistence type="predicted"/>
<protein>
    <submittedName>
        <fullName evidence="1">Uncharacterized protein</fullName>
    </submittedName>
</protein>
<gene>
    <name evidence="1" type="ORF">PECUL_23A061484</name>
</gene>
<accession>A0AAD1VYL6</accession>
<organism evidence="1 2">
    <name type="scientific">Pelobates cultripes</name>
    <name type="common">Western spadefoot toad</name>
    <dbReference type="NCBI Taxonomy" id="61616"/>
    <lineage>
        <taxon>Eukaryota</taxon>
        <taxon>Metazoa</taxon>
        <taxon>Chordata</taxon>
        <taxon>Craniata</taxon>
        <taxon>Vertebrata</taxon>
        <taxon>Euteleostomi</taxon>
        <taxon>Amphibia</taxon>
        <taxon>Batrachia</taxon>
        <taxon>Anura</taxon>
        <taxon>Pelobatoidea</taxon>
        <taxon>Pelobatidae</taxon>
        <taxon>Pelobates</taxon>
    </lineage>
</organism>
<dbReference type="Proteomes" id="UP001295444">
    <property type="component" value="Chromosome 03"/>
</dbReference>
<evidence type="ECO:0000313" key="1">
    <source>
        <dbReference type="EMBL" id="CAH2273790.1"/>
    </source>
</evidence>
<evidence type="ECO:0000313" key="2">
    <source>
        <dbReference type="Proteomes" id="UP001295444"/>
    </source>
</evidence>
<name>A0AAD1VYL6_PELCU</name>
<sequence length="62" mass="7100">FLYSPCFTWGIRAYSPGKIQNSPVAMRADRLDTFSARGLAATQYNCHLIKFLNTVTHEYGNW</sequence>
<keyword evidence="2" id="KW-1185">Reference proteome</keyword>